<dbReference type="Pfam" id="PF02585">
    <property type="entry name" value="PIG-L"/>
    <property type="match status" value="1"/>
</dbReference>
<comment type="caution">
    <text evidence="3">The sequence shown here is derived from an EMBL/GenBank/DDBJ whole genome shotgun (WGS) entry which is preliminary data.</text>
</comment>
<sequence length="199" mass="23033">MFFAPTIVNLRNLGIKIHLLCLSDGGYDSDARERHEELLAASSLLDISVISLPMQQQFEDHPKLEWPASMNELIMEQVQKLHIDAIISFDEYGVSGHLNHVSISRALYLGKAVYEANNCVIYQLISTNVLLKYVPYLPHLFVLTRSLFDQTAIIAHLPLHDICFIPQRAMLLHKSQLLWFRYLYIIFSNYMRINYLVKV</sequence>
<protein>
    <recommendedName>
        <fullName evidence="2">N-acetylglucosaminylphosphatidylinositol deacetylase</fullName>
        <ecNumber evidence="2">3.5.1.89</ecNumber>
    </recommendedName>
</protein>
<evidence type="ECO:0000256" key="1">
    <source>
        <dbReference type="ARBA" id="ARBA00006066"/>
    </source>
</evidence>
<keyword evidence="4" id="KW-1185">Reference proteome</keyword>
<dbReference type="SUPFAM" id="SSF102588">
    <property type="entry name" value="LmbE-like"/>
    <property type="match status" value="1"/>
</dbReference>
<comment type="similarity">
    <text evidence="1">Belongs to the PIGL family.</text>
</comment>
<organism evidence="3 4">
    <name type="scientific">Cichlidogyrus casuarinus</name>
    <dbReference type="NCBI Taxonomy" id="1844966"/>
    <lineage>
        <taxon>Eukaryota</taxon>
        <taxon>Metazoa</taxon>
        <taxon>Spiralia</taxon>
        <taxon>Lophotrochozoa</taxon>
        <taxon>Platyhelminthes</taxon>
        <taxon>Monogenea</taxon>
        <taxon>Monopisthocotylea</taxon>
        <taxon>Dactylogyridea</taxon>
        <taxon>Ancyrocephalidae</taxon>
        <taxon>Cichlidogyrus</taxon>
    </lineage>
</organism>
<name>A0ABD2PSQ1_9PLAT</name>
<dbReference type="PANTHER" id="PTHR12993">
    <property type="entry name" value="N-ACETYLGLUCOSAMINYL-PHOSPHATIDYLINOSITOL DE-N-ACETYLASE-RELATED"/>
    <property type="match status" value="1"/>
</dbReference>
<dbReference type="Gene3D" id="3.40.50.10320">
    <property type="entry name" value="LmbE-like"/>
    <property type="match status" value="1"/>
</dbReference>
<dbReference type="InterPro" id="IPR003737">
    <property type="entry name" value="GlcNAc_PI_deacetylase-related"/>
</dbReference>
<evidence type="ECO:0000256" key="2">
    <source>
        <dbReference type="ARBA" id="ARBA00012176"/>
    </source>
</evidence>
<dbReference type="EC" id="3.5.1.89" evidence="2"/>
<dbReference type="InterPro" id="IPR024078">
    <property type="entry name" value="LmbE-like_dom_sf"/>
</dbReference>
<reference evidence="3 4" key="1">
    <citation type="submission" date="2024-11" db="EMBL/GenBank/DDBJ databases">
        <title>Adaptive evolution of stress response genes in parasites aligns with host niche diversity.</title>
        <authorList>
            <person name="Hahn C."/>
            <person name="Resl P."/>
        </authorList>
    </citation>
    <scope>NUCLEOTIDE SEQUENCE [LARGE SCALE GENOMIC DNA]</scope>
    <source>
        <strain evidence="3">EGGRZ-B1_66</strain>
        <tissue evidence="3">Body</tissue>
    </source>
</reference>
<evidence type="ECO:0000313" key="4">
    <source>
        <dbReference type="Proteomes" id="UP001626550"/>
    </source>
</evidence>
<dbReference type="AlphaFoldDB" id="A0ABD2PSQ1"/>
<dbReference type="PANTHER" id="PTHR12993:SF11">
    <property type="entry name" value="N-ACETYLGLUCOSAMINYL-PHOSPHATIDYLINOSITOL DE-N-ACETYLASE"/>
    <property type="match status" value="1"/>
</dbReference>
<dbReference type="Proteomes" id="UP001626550">
    <property type="component" value="Unassembled WGS sequence"/>
</dbReference>
<evidence type="ECO:0000313" key="3">
    <source>
        <dbReference type="EMBL" id="KAL3310225.1"/>
    </source>
</evidence>
<gene>
    <name evidence="3" type="ORF">Ciccas_011211</name>
</gene>
<proteinExistence type="inferred from homology"/>
<accession>A0ABD2PSQ1</accession>
<dbReference type="EMBL" id="JBJKFK010003133">
    <property type="protein sequence ID" value="KAL3310225.1"/>
    <property type="molecule type" value="Genomic_DNA"/>
</dbReference>
<dbReference type="GO" id="GO:0000225">
    <property type="term" value="F:N-acetylglucosaminylphosphatidylinositol deacetylase activity"/>
    <property type="evidence" value="ECO:0007669"/>
    <property type="project" value="UniProtKB-EC"/>
</dbReference>